<proteinExistence type="predicted"/>
<evidence type="ECO:0000313" key="2">
    <source>
        <dbReference type="Proteomes" id="UP000265520"/>
    </source>
</evidence>
<accession>A0A392TWX6</accession>
<organism evidence="1 2">
    <name type="scientific">Trifolium medium</name>
    <dbReference type="NCBI Taxonomy" id="97028"/>
    <lineage>
        <taxon>Eukaryota</taxon>
        <taxon>Viridiplantae</taxon>
        <taxon>Streptophyta</taxon>
        <taxon>Embryophyta</taxon>
        <taxon>Tracheophyta</taxon>
        <taxon>Spermatophyta</taxon>
        <taxon>Magnoliopsida</taxon>
        <taxon>eudicotyledons</taxon>
        <taxon>Gunneridae</taxon>
        <taxon>Pentapetalae</taxon>
        <taxon>rosids</taxon>
        <taxon>fabids</taxon>
        <taxon>Fabales</taxon>
        <taxon>Fabaceae</taxon>
        <taxon>Papilionoideae</taxon>
        <taxon>50 kb inversion clade</taxon>
        <taxon>NPAAA clade</taxon>
        <taxon>Hologalegina</taxon>
        <taxon>IRL clade</taxon>
        <taxon>Trifolieae</taxon>
        <taxon>Trifolium</taxon>
    </lineage>
</organism>
<sequence length="85" mass="9907">NRTAERVAQENRRGGDGELRLQRFMKNGPLIFDGGYDPEGAQKWLETVERIFKAMRCQDEHKVTLEAMFYMKKPTIGGEMQAKDW</sequence>
<evidence type="ECO:0000313" key="1">
    <source>
        <dbReference type="EMBL" id="MCI64335.1"/>
    </source>
</evidence>
<keyword evidence="2" id="KW-1185">Reference proteome</keyword>
<dbReference type="AlphaFoldDB" id="A0A392TWX6"/>
<dbReference type="Proteomes" id="UP000265520">
    <property type="component" value="Unassembled WGS sequence"/>
</dbReference>
<feature type="non-terminal residue" evidence="1">
    <location>
        <position position="85"/>
    </location>
</feature>
<comment type="caution">
    <text evidence="1">The sequence shown here is derived from an EMBL/GenBank/DDBJ whole genome shotgun (WGS) entry which is preliminary data.</text>
</comment>
<name>A0A392TWX6_9FABA</name>
<feature type="non-terminal residue" evidence="1">
    <location>
        <position position="1"/>
    </location>
</feature>
<protein>
    <submittedName>
        <fullName evidence="1">Cellular nucleic acid-binding protein</fullName>
    </submittedName>
</protein>
<dbReference type="EMBL" id="LXQA010653577">
    <property type="protein sequence ID" value="MCI64335.1"/>
    <property type="molecule type" value="Genomic_DNA"/>
</dbReference>
<reference evidence="1 2" key="1">
    <citation type="journal article" date="2018" name="Front. Plant Sci.">
        <title>Red Clover (Trifolium pratense) and Zigzag Clover (T. medium) - A Picture of Genomic Similarities and Differences.</title>
        <authorList>
            <person name="Dluhosova J."/>
            <person name="Istvanek J."/>
            <person name="Nedelnik J."/>
            <person name="Repkova J."/>
        </authorList>
    </citation>
    <scope>NUCLEOTIDE SEQUENCE [LARGE SCALE GENOMIC DNA]</scope>
    <source>
        <strain evidence="2">cv. 10/8</strain>
        <tissue evidence="1">Leaf</tissue>
    </source>
</reference>